<dbReference type="OrthoDB" id="327083at2"/>
<evidence type="ECO:0000259" key="6">
    <source>
        <dbReference type="PROSITE" id="PS50110"/>
    </source>
</evidence>
<dbReference type="Gene3D" id="1.10.10.60">
    <property type="entry name" value="Homeodomain-like"/>
    <property type="match status" value="2"/>
</dbReference>
<dbReference type="Pfam" id="PF17853">
    <property type="entry name" value="GGDEF_2"/>
    <property type="match status" value="1"/>
</dbReference>
<dbReference type="AlphaFoldDB" id="A0A2S4JRY8"/>
<sequence length="550" mass="62822">METPYRMVLVDDEDEIRSRIASHISPESGFTVAGTAGNGYDALELVEQLAPDVVLTDIKMPYIDGIELATILRRDYPAIRVGFISGYNDFDYARQAVQLQVRSYLMKPLTQEDIRSFLADLKAELDQEFASRYSQETMLRQYQESLPVLTEKALSDLLTSPPAEQPPIVQRLREYGLRLDDANYVVALIGIERSEKHWDILEFETAKLGVRNNISHALHAQEIEHYSCSFQDDLVFVLKETRSTFLREIDALLYQAIRTVEHFLSLRIFLGLSRLTSGCSQLRGAFNEASQASRSGQMQNLSLVMYSPDQTSPTRTQPLLLTGEEEAELQQLLRFGDPQEIDAALAGFGDRLESLRQSLSPRRLGEPFHAPPGEIPLARFLMLGITQSLVNYARTVGVDIRTVAPDDILETLLRMRSFTEYLQWARKTAEAIRRESQENRRDSGEELLAQVITFLKQNFSDNQLTMQTVCDTCGISMSYLSQLFRKYQATTFVRYLTKLRMEHAREHLLLSGSRVVEVAEACGYRDVYYFSHCFKRHTGLPPKAYREKHL</sequence>
<dbReference type="EMBL" id="LPWH01000062">
    <property type="protein sequence ID" value="POR02294.1"/>
    <property type="molecule type" value="Genomic_DNA"/>
</dbReference>
<dbReference type="InterPro" id="IPR041522">
    <property type="entry name" value="CdaR_GGDEF"/>
</dbReference>
<dbReference type="Proteomes" id="UP000237350">
    <property type="component" value="Unassembled WGS sequence"/>
</dbReference>
<dbReference type="PANTHER" id="PTHR43280:SF10">
    <property type="entry name" value="REGULATORY PROTEIN POCR"/>
    <property type="match status" value="1"/>
</dbReference>
<feature type="domain" description="Response regulatory" evidence="6">
    <location>
        <begin position="6"/>
        <end position="122"/>
    </location>
</feature>
<dbReference type="Pfam" id="PF12833">
    <property type="entry name" value="HTH_18"/>
    <property type="match status" value="1"/>
</dbReference>
<evidence type="ECO:0008006" key="9">
    <source>
        <dbReference type="Google" id="ProtNLM"/>
    </source>
</evidence>
<evidence type="ECO:0000256" key="2">
    <source>
        <dbReference type="ARBA" id="ARBA00023125"/>
    </source>
</evidence>
<dbReference type="SUPFAM" id="SSF46689">
    <property type="entry name" value="Homeodomain-like"/>
    <property type="match status" value="2"/>
</dbReference>
<reference evidence="8" key="1">
    <citation type="submission" date="2015-12" db="EMBL/GenBank/DDBJ databases">
        <authorList>
            <person name="Lodha T.D."/>
            <person name="Chintalapati S."/>
            <person name="Chintalapati V.R."/>
            <person name="Sravanthi T."/>
        </authorList>
    </citation>
    <scope>NUCLEOTIDE SEQUENCE [LARGE SCALE GENOMIC DNA]</scope>
    <source>
        <strain evidence="8">JC133</strain>
    </source>
</reference>
<dbReference type="SMART" id="SM00448">
    <property type="entry name" value="REC"/>
    <property type="match status" value="1"/>
</dbReference>
<dbReference type="InterPro" id="IPR001789">
    <property type="entry name" value="Sig_transdc_resp-reg_receiver"/>
</dbReference>
<evidence type="ECO:0000259" key="5">
    <source>
        <dbReference type="PROSITE" id="PS01124"/>
    </source>
</evidence>
<evidence type="ECO:0000313" key="7">
    <source>
        <dbReference type="EMBL" id="POR02294.1"/>
    </source>
</evidence>
<keyword evidence="1" id="KW-0805">Transcription regulation</keyword>
<dbReference type="InterPro" id="IPR009057">
    <property type="entry name" value="Homeodomain-like_sf"/>
</dbReference>
<evidence type="ECO:0000256" key="4">
    <source>
        <dbReference type="PROSITE-ProRule" id="PRU00169"/>
    </source>
</evidence>
<dbReference type="PROSITE" id="PS01124">
    <property type="entry name" value="HTH_ARAC_FAMILY_2"/>
    <property type="match status" value="1"/>
</dbReference>
<evidence type="ECO:0000256" key="3">
    <source>
        <dbReference type="ARBA" id="ARBA00023163"/>
    </source>
</evidence>
<keyword evidence="4" id="KW-0597">Phosphoprotein</keyword>
<dbReference type="PANTHER" id="PTHR43280">
    <property type="entry name" value="ARAC-FAMILY TRANSCRIPTIONAL REGULATOR"/>
    <property type="match status" value="1"/>
</dbReference>
<dbReference type="GO" id="GO:0000160">
    <property type="term" value="P:phosphorelay signal transduction system"/>
    <property type="evidence" value="ECO:0007669"/>
    <property type="project" value="InterPro"/>
</dbReference>
<feature type="domain" description="HTH araC/xylS-type" evidence="5">
    <location>
        <begin position="449"/>
        <end position="548"/>
    </location>
</feature>
<dbReference type="SUPFAM" id="SSF52172">
    <property type="entry name" value="CheY-like"/>
    <property type="match status" value="1"/>
</dbReference>
<dbReference type="RefSeq" id="WP_103680060.1">
    <property type="nucleotide sequence ID" value="NZ_LPWH01000062.1"/>
</dbReference>
<accession>A0A2S4JRY8</accession>
<dbReference type="InterPro" id="IPR018062">
    <property type="entry name" value="HTH_AraC-typ_CS"/>
</dbReference>
<evidence type="ECO:0000256" key="1">
    <source>
        <dbReference type="ARBA" id="ARBA00023015"/>
    </source>
</evidence>
<comment type="caution">
    <text evidence="7">The sequence shown here is derived from an EMBL/GenBank/DDBJ whole genome shotgun (WGS) entry which is preliminary data.</text>
</comment>
<keyword evidence="8" id="KW-1185">Reference proteome</keyword>
<feature type="modified residue" description="4-aspartylphosphate" evidence="4">
    <location>
        <position position="57"/>
    </location>
</feature>
<name>A0A2S4JRY8_9SPIO</name>
<dbReference type="InterPro" id="IPR011006">
    <property type="entry name" value="CheY-like_superfamily"/>
</dbReference>
<dbReference type="GO" id="GO:0003700">
    <property type="term" value="F:DNA-binding transcription factor activity"/>
    <property type="evidence" value="ECO:0007669"/>
    <property type="project" value="InterPro"/>
</dbReference>
<dbReference type="CDD" id="cd17536">
    <property type="entry name" value="REC_YesN-like"/>
    <property type="match status" value="1"/>
</dbReference>
<proteinExistence type="predicted"/>
<dbReference type="Gene3D" id="3.40.50.2300">
    <property type="match status" value="1"/>
</dbReference>
<dbReference type="InterPro" id="IPR018060">
    <property type="entry name" value="HTH_AraC"/>
</dbReference>
<keyword evidence="3" id="KW-0804">Transcription</keyword>
<evidence type="ECO:0000313" key="8">
    <source>
        <dbReference type="Proteomes" id="UP000237350"/>
    </source>
</evidence>
<protein>
    <recommendedName>
        <fullName evidence="9">AraC family transcriptional regulator</fullName>
    </recommendedName>
</protein>
<dbReference type="PROSITE" id="PS00041">
    <property type="entry name" value="HTH_ARAC_FAMILY_1"/>
    <property type="match status" value="1"/>
</dbReference>
<dbReference type="GO" id="GO:0043565">
    <property type="term" value="F:sequence-specific DNA binding"/>
    <property type="evidence" value="ECO:0007669"/>
    <property type="project" value="InterPro"/>
</dbReference>
<keyword evidence="2" id="KW-0238">DNA-binding</keyword>
<gene>
    <name evidence="7" type="ORF">AU468_06820</name>
</gene>
<dbReference type="PROSITE" id="PS50110">
    <property type="entry name" value="RESPONSE_REGULATORY"/>
    <property type="match status" value="1"/>
</dbReference>
<organism evidence="7 8">
    <name type="scientific">Alkalispirochaeta sphaeroplastigenens</name>
    <dbReference type="NCBI Taxonomy" id="1187066"/>
    <lineage>
        <taxon>Bacteria</taxon>
        <taxon>Pseudomonadati</taxon>
        <taxon>Spirochaetota</taxon>
        <taxon>Spirochaetia</taxon>
        <taxon>Spirochaetales</taxon>
        <taxon>Spirochaetaceae</taxon>
        <taxon>Alkalispirochaeta</taxon>
    </lineage>
</organism>
<dbReference type="SMART" id="SM00342">
    <property type="entry name" value="HTH_ARAC"/>
    <property type="match status" value="1"/>
</dbReference>
<dbReference type="Pfam" id="PF00072">
    <property type="entry name" value="Response_reg"/>
    <property type="match status" value="1"/>
</dbReference>